<comment type="function">
    <text evidence="9">Catalyzes the ATP-dependent amination of UTP to CTP with either L-glutamine or ammonia as the source of nitrogen. Regulates intracellular CTP levels through interactions with the four ribonucleotide triphosphates.</text>
</comment>
<evidence type="ECO:0000256" key="5">
    <source>
        <dbReference type="ARBA" id="ARBA00022840"/>
    </source>
</evidence>
<dbReference type="SUPFAM" id="SSF52317">
    <property type="entry name" value="Class I glutamine amidotransferase-like"/>
    <property type="match status" value="1"/>
</dbReference>
<feature type="domain" description="Glutamine amidotransferase" evidence="10">
    <location>
        <begin position="303"/>
        <end position="527"/>
    </location>
</feature>
<dbReference type="NCBIfam" id="NF003792">
    <property type="entry name" value="PRK05380.1"/>
    <property type="match status" value="1"/>
</dbReference>
<evidence type="ECO:0000256" key="8">
    <source>
        <dbReference type="ARBA" id="ARBA00047781"/>
    </source>
</evidence>
<dbReference type="EMBL" id="JBHSBW010000007">
    <property type="protein sequence ID" value="MFC4210517.1"/>
    <property type="molecule type" value="Genomic_DNA"/>
</dbReference>
<dbReference type="NCBIfam" id="TIGR00337">
    <property type="entry name" value="PyrG"/>
    <property type="match status" value="1"/>
</dbReference>
<evidence type="ECO:0000256" key="9">
    <source>
        <dbReference type="HAMAP-Rule" id="MF_01227"/>
    </source>
</evidence>
<evidence type="ECO:0000256" key="1">
    <source>
        <dbReference type="ARBA" id="ARBA00005171"/>
    </source>
</evidence>
<feature type="binding site" evidence="9">
    <location>
        <position position="406"/>
    </location>
    <ligand>
        <name>L-glutamine</name>
        <dbReference type="ChEBI" id="CHEBI:58359"/>
    </ligand>
</feature>
<dbReference type="InterPro" id="IPR033828">
    <property type="entry name" value="GATase1_CTP_Synthase"/>
</dbReference>
<evidence type="ECO:0000259" key="10">
    <source>
        <dbReference type="Pfam" id="PF00117"/>
    </source>
</evidence>
<feature type="binding site" evidence="9">
    <location>
        <position position="224"/>
    </location>
    <ligand>
        <name>UTP</name>
        <dbReference type="ChEBI" id="CHEBI:46398"/>
    </ligand>
</feature>
<dbReference type="InterPro" id="IPR029062">
    <property type="entry name" value="Class_I_gatase-like"/>
</dbReference>
<accession>A0ABV8P8Q8</accession>
<organism evidence="12 13">
    <name type="scientific">Pedobacter lithocola</name>
    <dbReference type="NCBI Taxonomy" id="1908239"/>
    <lineage>
        <taxon>Bacteria</taxon>
        <taxon>Pseudomonadati</taxon>
        <taxon>Bacteroidota</taxon>
        <taxon>Sphingobacteriia</taxon>
        <taxon>Sphingobacteriales</taxon>
        <taxon>Sphingobacteriaceae</taxon>
        <taxon>Pedobacter</taxon>
    </lineage>
</organism>
<feature type="region of interest" description="Amidoligase domain" evidence="9">
    <location>
        <begin position="1"/>
        <end position="267"/>
    </location>
</feature>
<feature type="active site" description="Nucleophile; for glutamine hydrolysis" evidence="9">
    <location>
        <position position="382"/>
    </location>
</feature>
<dbReference type="CDD" id="cd01746">
    <property type="entry name" value="GATase1_CTP_Synthase"/>
    <property type="match status" value="1"/>
</dbReference>
<dbReference type="Gene3D" id="3.40.50.300">
    <property type="entry name" value="P-loop containing nucleotide triphosphate hydrolases"/>
    <property type="match status" value="1"/>
</dbReference>
<protein>
    <recommendedName>
        <fullName evidence="9">CTP synthase</fullName>
        <ecNumber evidence="9">6.3.4.2</ecNumber>
    </recommendedName>
    <alternativeName>
        <fullName evidence="9">Cytidine 5'-triphosphate synthase</fullName>
    </alternativeName>
    <alternativeName>
        <fullName evidence="9">Cytidine triphosphate synthetase</fullName>
        <shortName evidence="9">CTP synthetase</shortName>
        <shortName evidence="9">CTPS</shortName>
    </alternativeName>
    <alternativeName>
        <fullName evidence="9">UTP--ammonia ligase</fullName>
    </alternativeName>
</protein>
<evidence type="ECO:0000256" key="3">
    <source>
        <dbReference type="ARBA" id="ARBA00022598"/>
    </source>
</evidence>
<feature type="binding site" evidence="9">
    <location>
        <begin position="188"/>
        <end position="193"/>
    </location>
    <ligand>
        <name>UTP</name>
        <dbReference type="ChEBI" id="CHEBI:46398"/>
    </ligand>
</feature>
<evidence type="ECO:0000313" key="12">
    <source>
        <dbReference type="EMBL" id="MFC4210517.1"/>
    </source>
</evidence>
<evidence type="ECO:0000256" key="6">
    <source>
        <dbReference type="ARBA" id="ARBA00022962"/>
    </source>
</evidence>
<feature type="active site" evidence="9">
    <location>
        <position position="508"/>
    </location>
</feature>
<comment type="miscellaneous">
    <text evidence="9">CTPSs have evolved a hybrid strategy for distinguishing between UTP and CTP. The overlapping regions of the product feedback inhibitory and substrate sites recognize a common feature in both compounds, the triphosphate moiety. To differentiate isosteric substrate and product pyrimidine rings, an additional pocket far from the expected kinase/ligase catalytic site, specifically recognizes the cytosine and ribose portions of the product inhibitor.</text>
</comment>
<comment type="catalytic activity">
    <reaction evidence="9">
        <text>UTP + NH4(+) + ATP = CTP + ADP + phosphate + 2 H(+)</text>
        <dbReference type="Rhea" id="RHEA:16597"/>
        <dbReference type="ChEBI" id="CHEBI:15378"/>
        <dbReference type="ChEBI" id="CHEBI:28938"/>
        <dbReference type="ChEBI" id="CHEBI:30616"/>
        <dbReference type="ChEBI" id="CHEBI:37563"/>
        <dbReference type="ChEBI" id="CHEBI:43474"/>
        <dbReference type="ChEBI" id="CHEBI:46398"/>
        <dbReference type="ChEBI" id="CHEBI:456216"/>
    </reaction>
</comment>
<evidence type="ECO:0000256" key="7">
    <source>
        <dbReference type="ARBA" id="ARBA00022975"/>
    </source>
</evidence>
<evidence type="ECO:0000256" key="4">
    <source>
        <dbReference type="ARBA" id="ARBA00022741"/>
    </source>
</evidence>
<dbReference type="Pfam" id="PF00117">
    <property type="entry name" value="GATase"/>
    <property type="match status" value="1"/>
</dbReference>
<dbReference type="InterPro" id="IPR004468">
    <property type="entry name" value="CTP_synthase"/>
</dbReference>
<evidence type="ECO:0000259" key="11">
    <source>
        <dbReference type="Pfam" id="PF06418"/>
    </source>
</evidence>
<feature type="binding site" evidence="9">
    <location>
        <position position="242"/>
    </location>
    <ligand>
        <name>ATP</name>
        <dbReference type="ChEBI" id="CHEBI:30616"/>
    </ligand>
</feature>
<dbReference type="PANTHER" id="PTHR11550">
    <property type="entry name" value="CTP SYNTHASE"/>
    <property type="match status" value="1"/>
</dbReference>
<keyword evidence="7 9" id="KW-0665">Pyrimidine biosynthesis</keyword>
<evidence type="ECO:0000256" key="2">
    <source>
        <dbReference type="ARBA" id="ARBA00007533"/>
    </source>
</evidence>
<comment type="subunit">
    <text evidence="9">Homotetramer.</text>
</comment>
<feature type="domain" description="CTP synthase N-terminal" evidence="11">
    <location>
        <begin position="3"/>
        <end position="267"/>
    </location>
</feature>
<name>A0ABV8P8Q8_9SPHI</name>
<dbReference type="RefSeq" id="WP_378982377.1">
    <property type="nucleotide sequence ID" value="NZ_JBHSBW010000007.1"/>
</dbReference>
<dbReference type="PANTHER" id="PTHR11550:SF0">
    <property type="entry name" value="CTP SYNTHASE-RELATED"/>
    <property type="match status" value="1"/>
</dbReference>
<gene>
    <name evidence="9" type="primary">pyrG</name>
    <name evidence="12" type="ORF">ACFOWA_04960</name>
</gene>
<keyword evidence="4 9" id="KW-0547">Nucleotide-binding</keyword>
<feature type="binding site" evidence="9">
    <location>
        <begin position="14"/>
        <end position="19"/>
    </location>
    <ligand>
        <name>ATP</name>
        <dbReference type="ChEBI" id="CHEBI:30616"/>
    </ligand>
</feature>
<comment type="activity regulation">
    <text evidence="9">Allosterically activated by GTP, when glutamine is the substrate; GTP has no effect on the reaction when ammonia is the substrate. The allosteric effector GTP functions by stabilizing the protein conformation that binds the tetrahedral intermediate(s) formed during glutamine hydrolysis. Inhibited by the product CTP, via allosteric rather than competitive inhibition.</text>
</comment>
<keyword evidence="9" id="KW-0460">Magnesium</keyword>
<feature type="binding site" evidence="9">
    <location>
        <position position="13"/>
    </location>
    <ligand>
        <name>CTP</name>
        <dbReference type="ChEBI" id="CHEBI:37563"/>
        <note>allosteric inhibitor</note>
    </ligand>
</feature>
<dbReference type="Gene3D" id="3.40.50.880">
    <property type="match status" value="1"/>
</dbReference>
<comment type="caution">
    <text evidence="9">Lacks conserved residue(s) required for the propagation of feature annotation.</text>
</comment>
<dbReference type="HAMAP" id="MF_01227">
    <property type="entry name" value="PyrG"/>
    <property type="match status" value="1"/>
</dbReference>
<proteinExistence type="inferred from homology"/>
<comment type="similarity">
    <text evidence="2 9">Belongs to the CTP synthase family.</text>
</comment>
<dbReference type="GO" id="GO:0003883">
    <property type="term" value="F:CTP synthase activity"/>
    <property type="evidence" value="ECO:0007669"/>
    <property type="project" value="UniProtKB-EC"/>
</dbReference>
<dbReference type="CDD" id="cd03113">
    <property type="entry name" value="CTPS_N"/>
    <property type="match status" value="1"/>
</dbReference>
<keyword evidence="13" id="KW-1185">Reference proteome</keyword>
<feature type="active site" evidence="9">
    <location>
        <position position="510"/>
    </location>
</feature>
<feature type="binding site" evidence="9">
    <location>
        <position position="71"/>
    </location>
    <ligand>
        <name>ATP</name>
        <dbReference type="ChEBI" id="CHEBI:30616"/>
    </ligand>
</feature>
<reference evidence="13" key="1">
    <citation type="journal article" date="2019" name="Int. J. Syst. Evol. Microbiol.">
        <title>The Global Catalogue of Microorganisms (GCM) 10K type strain sequencing project: providing services to taxonomists for standard genome sequencing and annotation.</title>
        <authorList>
            <consortium name="The Broad Institute Genomics Platform"/>
            <consortium name="The Broad Institute Genome Sequencing Center for Infectious Disease"/>
            <person name="Wu L."/>
            <person name="Ma J."/>
        </authorList>
    </citation>
    <scope>NUCLEOTIDE SEQUENCE [LARGE SCALE GENOMIC DNA]</scope>
    <source>
        <strain evidence="13">CCM 8691</strain>
    </source>
</reference>
<dbReference type="Proteomes" id="UP001595789">
    <property type="component" value="Unassembled WGS sequence"/>
</dbReference>
<feature type="binding site" evidence="9">
    <location>
        <position position="355"/>
    </location>
    <ligand>
        <name>L-glutamine</name>
        <dbReference type="ChEBI" id="CHEBI:58359"/>
    </ligand>
</feature>
<comment type="caution">
    <text evidence="12">The sequence shown here is derived from an EMBL/GenBank/DDBJ whole genome shotgun (WGS) entry which is preliminary data.</text>
</comment>
<keyword evidence="6 9" id="KW-0315">Glutamine amidotransferase</keyword>
<comment type="pathway">
    <text evidence="1 9">Pyrimidine metabolism; CTP biosynthesis via de novo pathway; CTP from UDP: step 2/2.</text>
</comment>
<comment type="catalytic activity">
    <reaction evidence="9">
        <text>L-glutamine + H2O = L-glutamate + NH4(+)</text>
        <dbReference type="Rhea" id="RHEA:15889"/>
        <dbReference type="ChEBI" id="CHEBI:15377"/>
        <dbReference type="ChEBI" id="CHEBI:28938"/>
        <dbReference type="ChEBI" id="CHEBI:29985"/>
        <dbReference type="ChEBI" id="CHEBI:58359"/>
    </reaction>
</comment>
<feature type="binding site" evidence="9">
    <location>
        <position position="13"/>
    </location>
    <ligand>
        <name>UTP</name>
        <dbReference type="ChEBI" id="CHEBI:46398"/>
    </ligand>
</feature>
<keyword evidence="5 9" id="KW-0067">ATP-binding</keyword>
<feature type="binding site" evidence="9">
    <location>
        <begin position="188"/>
        <end position="193"/>
    </location>
    <ligand>
        <name>CTP</name>
        <dbReference type="ChEBI" id="CHEBI:37563"/>
        <note>allosteric inhibitor</note>
    </ligand>
</feature>
<evidence type="ECO:0000313" key="13">
    <source>
        <dbReference type="Proteomes" id="UP001595789"/>
    </source>
</evidence>
<feature type="binding site" evidence="9">
    <location>
        <position position="141"/>
    </location>
    <ligand>
        <name>Mg(2+)</name>
        <dbReference type="ChEBI" id="CHEBI:18420"/>
    </ligand>
</feature>
<feature type="binding site" evidence="9">
    <location>
        <position position="224"/>
    </location>
    <ligand>
        <name>CTP</name>
        <dbReference type="ChEBI" id="CHEBI:37563"/>
        <note>allosteric inhibitor</note>
    </ligand>
</feature>
<dbReference type="InterPro" id="IPR017456">
    <property type="entry name" value="CTP_synthase_N"/>
</dbReference>
<comment type="catalytic activity">
    <reaction evidence="8 9">
        <text>UTP + L-glutamine + ATP + H2O = CTP + L-glutamate + ADP + phosphate + 2 H(+)</text>
        <dbReference type="Rhea" id="RHEA:26426"/>
        <dbReference type="ChEBI" id="CHEBI:15377"/>
        <dbReference type="ChEBI" id="CHEBI:15378"/>
        <dbReference type="ChEBI" id="CHEBI:29985"/>
        <dbReference type="ChEBI" id="CHEBI:30616"/>
        <dbReference type="ChEBI" id="CHEBI:37563"/>
        <dbReference type="ChEBI" id="CHEBI:43474"/>
        <dbReference type="ChEBI" id="CHEBI:46398"/>
        <dbReference type="ChEBI" id="CHEBI:58359"/>
        <dbReference type="ChEBI" id="CHEBI:456216"/>
        <dbReference type="EC" id="6.3.4.2"/>
    </reaction>
</comment>
<feature type="binding site" evidence="9">
    <location>
        <position position="463"/>
    </location>
    <ligand>
        <name>L-glutamine</name>
        <dbReference type="ChEBI" id="CHEBI:58359"/>
    </ligand>
</feature>
<sequence length="541" mass="60384">MTKYIFVTGGVTSSLGKGIISASLAKLLQARGYRVTIQKFDPYINIDPGTLNPYEHGECFVTEDGAETDLDLGHYERFLNVPTSQANNITTGRIYQNVINKERKGEYLGKTVQVVPHITDEIKRNMRILGESGDYDIVITELGGTVGDIESLPFIEAVRQFKWEQGSSNAIVIHLTLVPYLAAAGELKTKPTQHSVKALLEYGIQPDILVCRTEHHISQDIRKKIALFCNVNVNAVIESMDASTIYDVPLLMLKEQLDKTVLAKLKLPTKNEPDMESWKDFLGRLKNPTADVKIGLIGKYVELPDAYKSIIESFVHAGSKNECKVRVEYIHSEGIFPDNVKEKLGHLQGVLVAPGFGSRGIEGKIDAIKFVRENNIPFFGICLGMQCAVIEYGRNVLGLKDAHTVEIEENAKNPVINMMEEQKKITNKGGTMRLGSYPCDIKKGTKAFAIYGKQHINERHRHRYEFNNDYLKQYEDAGMIASGMNPESGLVEIIELKNHPFFVGGQFHPELKSTVANPHPLFVKFVAAAMEYAKKNKLTAA</sequence>
<dbReference type="EC" id="6.3.4.2" evidence="9"/>
<dbReference type="SUPFAM" id="SSF52540">
    <property type="entry name" value="P-loop containing nucleoside triphosphate hydrolases"/>
    <property type="match status" value="1"/>
</dbReference>
<dbReference type="Pfam" id="PF06418">
    <property type="entry name" value="CTP_synth_N"/>
    <property type="match status" value="1"/>
</dbReference>
<dbReference type="InterPro" id="IPR027417">
    <property type="entry name" value="P-loop_NTPase"/>
</dbReference>
<keyword evidence="9" id="KW-0479">Metal-binding</keyword>
<dbReference type="PROSITE" id="PS51273">
    <property type="entry name" value="GATASE_TYPE_1"/>
    <property type="match status" value="1"/>
</dbReference>
<feature type="binding site" evidence="9">
    <location>
        <begin position="383"/>
        <end position="386"/>
    </location>
    <ligand>
        <name>L-glutamine</name>
        <dbReference type="ChEBI" id="CHEBI:58359"/>
    </ligand>
</feature>
<keyword evidence="3 9" id="KW-0436">Ligase</keyword>
<feature type="binding site" evidence="9">
    <location>
        <position position="54"/>
    </location>
    <ligand>
        <name>L-glutamine</name>
        <dbReference type="ChEBI" id="CHEBI:58359"/>
    </ligand>
</feature>
<dbReference type="InterPro" id="IPR017926">
    <property type="entry name" value="GATASE"/>
</dbReference>
<feature type="binding site" evidence="9">
    <location>
        <begin position="148"/>
        <end position="150"/>
    </location>
    <ligand>
        <name>CTP</name>
        <dbReference type="ChEBI" id="CHEBI:37563"/>
        <note>allosteric inhibitor</note>
    </ligand>
</feature>
<feature type="binding site" evidence="9">
    <location>
        <position position="71"/>
    </location>
    <ligand>
        <name>Mg(2+)</name>
        <dbReference type="ChEBI" id="CHEBI:18420"/>
    </ligand>
</feature>